<evidence type="ECO:0000259" key="1">
    <source>
        <dbReference type="PROSITE" id="PS51387"/>
    </source>
</evidence>
<dbReference type="Proteomes" id="UP000263993">
    <property type="component" value="Unassembled WGS sequence"/>
</dbReference>
<dbReference type="EMBL" id="QRGO01000001">
    <property type="protein sequence ID" value="RDV03771.1"/>
    <property type="molecule type" value="Genomic_DNA"/>
</dbReference>
<dbReference type="Gene3D" id="3.30.465.10">
    <property type="match status" value="1"/>
</dbReference>
<dbReference type="Pfam" id="PF00941">
    <property type="entry name" value="FAD_binding_5"/>
    <property type="match status" value="1"/>
</dbReference>
<dbReference type="GO" id="GO:0071949">
    <property type="term" value="F:FAD binding"/>
    <property type="evidence" value="ECO:0007669"/>
    <property type="project" value="InterPro"/>
</dbReference>
<dbReference type="PANTHER" id="PTHR42659:SF9">
    <property type="entry name" value="XANTHINE DEHYDROGENASE FAD-BINDING SUBUNIT XDHB-RELATED"/>
    <property type="match status" value="1"/>
</dbReference>
<feature type="domain" description="FAD-binding PCMH-type" evidence="1">
    <location>
        <begin position="1"/>
        <end position="174"/>
    </location>
</feature>
<dbReference type="InterPro" id="IPR016169">
    <property type="entry name" value="FAD-bd_PCMH_sub2"/>
</dbReference>
<evidence type="ECO:0000313" key="3">
    <source>
        <dbReference type="Proteomes" id="UP000263993"/>
    </source>
</evidence>
<reference evidence="3" key="1">
    <citation type="submission" date="2018-08" db="EMBL/GenBank/DDBJ databases">
        <authorList>
            <person name="Kim S.-J."/>
            <person name="Jung G.-Y."/>
        </authorList>
    </citation>
    <scope>NUCLEOTIDE SEQUENCE [LARGE SCALE GENOMIC DNA]</scope>
    <source>
        <strain evidence="3">GY_H</strain>
    </source>
</reference>
<dbReference type="PANTHER" id="PTHR42659">
    <property type="entry name" value="XANTHINE DEHYDROGENASE SUBUNIT C-RELATED"/>
    <property type="match status" value="1"/>
</dbReference>
<organism evidence="2 3">
    <name type="scientific">Undibacter mobilis</name>
    <dbReference type="NCBI Taxonomy" id="2292256"/>
    <lineage>
        <taxon>Bacteria</taxon>
        <taxon>Pseudomonadati</taxon>
        <taxon>Pseudomonadota</taxon>
        <taxon>Alphaproteobacteria</taxon>
        <taxon>Hyphomicrobiales</taxon>
        <taxon>Nitrobacteraceae</taxon>
        <taxon>Undibacter</taxon>
    </lineage>
</organism>
<dbReference type="InterPro" id="IPR051312">
    <property type="entry name" value="Diverse_Substr_Oxidored"/>
</dbReference>
<dbReference type="PROSITE" id="PS51387">
    <property type="entry name" value="FAD_PCMH"/>
    <property type="match status" value="1"/>
</dbReference>
<protein>
    <submittedName>
        <fullName evidence="2">FAD-binding molybdopterin dehydrogenase</fullName>
    </submittedName>
</protein>
<dbReference type="InterPro" id="IPR016166">
    <property type="entry name" value="FAD-bd_PCMH"/>
</dbReference>
<dbReference type="AlphaFoldDB" id="A0A371B8S2"/>
<accession>A0A371B8S2</accession>
<evidence type="ECO:0000313" key="2">
    <source>
        <dbReference type="EMBL" id="RDV03771.1"/>
    </source>
</evidence>
<dbReference type="InterPro" id="IPR036318">
    <property type="entry name" value="FAD-bd_PCMH-like_sf"/>
</dbReference>
<comment type="caution">
    <text evidence="2">The sequence shown here is derived from an EMBL/GenBank/DDBJ whole genome shotgun (WGS) entry which is preliminary data.</text>
</comment>
<keyword evidence="3" id="KW-1185">Reference proteome</keyword>
<dbReference type="RefSeq" id="WP_115515796.1">
    <property type="nucleotide sequence ID" value="NZ_QRGO01000001.1"/>
</dbReference>
<dbReference type="OrthoDB" id="7840711at2"/>
<dbReference type="SUPFAM" id="SSF56176">
    <property type="entry name" value="FAD-binding/transporter-associated domain-like"/>
    <property type="match status" value="1"/>
</dbReference>
<gene>
    <name evidence="2" type="ORF">DXH78_03720</name>
</gene>
<proteinExistence type="predicted"/>
<dbReference type="InterPro" id="IPR002346">
    <property type="entry name" value="Mopterin_DH_FAD-bd"/>
</dbReference>
<dbReference type="GO" id="GO:0016491">
    <property type="term" value="F:oxidoreductase activity"/>
    <property type="evidence" value="ECO:0007669"/>
    <property type="project" value="InterPro"/>
</dbReference>
<sequence>MDLNTITAVERPTSREALPTWRAGDAFLAGGTWLFSEPQNKLTRLIDLSTLGWQPLRASDAGLEIAATCTIAQLDAFAAPASWTAAPLIGQCCRAFLASFKVWNVATVGGNIVMSLPAGPMISLATALDGELLLWAPNGSERRVRVADFVKGPLSNELKPGEIVRAIHLPAVALTRRTAFRQISLTNVGRSGALIIGTLDTKGAFVLTVTASTPRPYQFRFDALPAADALVSRIDREVAGHWFDDIHGLPAWRRDMTLHFAREILAELSGGAR</sequence>
<name>A0A371B8S2_9BRAD</name>